<evidence type="ECO:0000259" key="2">
    <source>
        <dbReference type="Pfam" id="PF05670"/>
    </source>
</evidence>
<sequence>MSGFDLRAIARELDRFSGAYVKKAYMPHYEQIVLRINPKESDQFDLVLVRGARIYTSNRDRPMPMTPPPFAMMLRKHLKNARMTGVRQLGFDRVLAFDFDTKFGERHLYVEVFRDGNIILADEEGIIIQPLTHASYSGRTLKKGVLYQPPPQALDPHEMDLETLKEMFQNSERDLVSTLGGKANLGGIHANAVCELAGIEPNIETKHASADKILQSLQTLLADLSSSNKGYIMLKTSDDFDNEGLVKHIVNLENNSIRDRFLEQHAIEATPTLLPSHSKMVKMEFDSLCQAVDAWKGAHDAGALARREAEKLDIAAPGRGFSTDVERLERRKAQQEKALEGFSVKIEKQQKLGHIIQNNWSHVESLLSQVSESVETNGWKETKKASKDIPWIKSMNPAEGSFITVLPDEDGNPTGPQTTLILGETVHQNAQRHFAAAKKQKDKTKGAVEALENTKIELKRATKKEKKAEESGKLGKIKRSKRLWFENHRWSMTSGGHLLVGGKDAKGNDAIVKKHLSGSDMYLHADIHGAPSCSLRATQGFVIDQHRPANIPDYIPAFKIVDKLGDERINDDKLLEAATLALCWSRAWASGGGHGTVYSVKPAQVSKTAQSGEYVGKGAFIVRGQRQWFKDLDVKMGIGLVSINGVPLLMGGTPERIKDLCQRYAILSPGLTKKDRLANRIYKNTGLMTDDILAVLPGASEIVEDKGIFSPIKTKKVDEEE</sequence>
<dbReference type="AlphaFoldDB" id="A0A1B1TAU0"/>
<reference evidence="3" key="1">
    <citation type="submission" date="2014-11" db="EMBL/GenBank/DDBJ databases">
        <authorList>
            <person name="Zhu J."/>
            <person name="Qi W."/>
            <person name="Song R."/>
        </authorList>
    </citation>
    <scope>NUCLEOTIDE SEQUENCE</scope>
</reference>
<accession>A0A1B1TAU0</accession>
<dbReference type="NCBIfam" id="NF041120">
    <property type="entry name" value="RqcH_arch"/>
    <property type="match status" value="1"/>
</dbReference>
<dbReference type="GO" id="GO:0043023">
    <property type="term" value="F:ribosomal large subunit binding"/>
    <property type="evidence" value="ECO:0007669"/>
    <property type="project" value="TreeGrafter"/>
</dbReference>
<dbReference type="GO" id="GO:0072344">
    <property type="term" value="P:rescue of stalled ribosome"/>
    <property type="evidence" value="ECO:0007669"/>
    <property type="project" value="TreeGrafter"/>
</dbReference>
<dbReference type="Gene3D" id="2.30.310.10">
    <property type="entry name" value="ibrinogen binding protein from staphylococcus aureus domain"/>
    <property type="match status" value="1"/>
</dbReference>
<dbReference type="GO" id="GO:0000049">
    <property type="term" value="F:tRNA binding"/>
    <property type="evidence" value="ECO:0007669"/>
    <property type="project" value="TreeGrafter"/>
</dbReference>
<keyword evidence="1" id="KW-0175">Coiled coil</keyword>
<feature type="domain" description="NFACT RNA-binding" evidence="2">
    <location>
        <begin position="489"/>
        <end position="624"/>
    </location>
</feature>
<feature type="coiled-coil region" evidence="1">
    <location>
        <begin position="434"/>
        <end position="471"/>
    </location>
</feature>
<dbReference type="PANTHER" id="PTHR15239">
    <property type="entry name" value="NUCLEAR EXPORT MEDIATOR FACTOR NEMF"/>
    <property type="match status" value="1"/>
</dbReference>
<dbReference type="GO" id="GO:1990112">
    <property type="term" value="C:RQC complex"/>
    <property type="evidence" value="ECO:0007669"/>
    <property type="project" value="TreeGrafter"/>
</dbReference>
<dbReference type="EMBL" id="KP211825">
    <property type="protein sequence ID" value="ANV79375.1"/>
    <property type="molecule type" value="Genomic_DNA"/>
</dbReference>
<evidence type="ECO:0000256" key="1">
    <source>
        <dbReference type="SAM" id="Coils"/>
    </source>
</evidence>
<dbReference type="Pfam" id="PF05833">
    <property type="entry name" value="NFACT_N"/>
    <property type="match status" value="1"/>
</dbReference>
<organism evidence="3">
    <name type="scientific">uncultured Poseidoniia archaeon</name>
    <dbReference type="NCBI Taxonomy" id="1697135"/>
    <lineage>
        <taxon>Archaea</taxon>
        <taxon>Methanobacteriati</taxon>
        <taxon>Thermoplasmatota</taxon>
        <taxon>Candidatus Poseidoniia</taxon>
        <taxon>environmental samples</taxon>
    </lineage>
</organism>
<protein>
    <submittedName>
        <fullName evidence="3">Putative RNA-binding protein</fullName>
    </submittedName>
</protein>
<evidence type="ECO:0000313" key="3">
    <source>
        <dbReference type="EMBL" id="ANV79375.1"/>
    </source>
</evidence>
<name>A0A1B1TAU0_9ARCH</name>
<reference evidence="3" key="2">
    <citation type="journal article" date="2015" name="ISME J.">
        <title>A new class of marine Euryarchaeota group II from the Mediterranean deep chlorophyll maximum.</title>
        <authorList>
            <person name="Martin-Cuadrado A.B."/>
            <person name="Garcia-Heredia I."/>
            <person name="Molto A.G."/>
            <person name="Lopez-Ubeda R."/>
            <person name="Kimes N."/>
            <person name="Lopez-Garcia P."/>
            <person name="Moreira D."/>
            <person name="Rodriguez-Valera F."/>
        </authorList>
    </citation>
    <scope>NUCLEOTIDE SEQUENCE</scope>
</reference>
<proteinExistence type="predicted"/>
<dbReference type="PANTHER" id="PTHR15239:SF6">
    <property type="entry name" value="RIBOSOME QUALITY CONTROL COMPLEX SUBUNIT NEMF"/>
    <property type="match status" value="1"/>
</dbReference>
<dbReference type="Pfam" id="PF05670">
    <property type="entry name" value="NFACT-R_1"/>
    <property type="match status" value="1"/>
</dbReference>
<dbReference type="InterPro" id="IPR051608">
    <property type="entry name" value="RQC_Subunit_NEMF"/>
</dbReference>
<dbReference type="InterPro" id="IPR008532">
    <property type="entry name" value="NFACT_RNA-bd"/>
</dbReference>